<dbReference type="SUPFAM" id="SSF53335">
    <property type="entry name" value="S-adenosyl-L-methionine-dependent methyltransferases"/>
    <property type="match status" value="1"/>
</dbReference>
<feature type="transmembrane region" description="Helical" evidence="1">
    <location>
        <begin position="54"/>
        <end position="74"/>
    </location>
</feature>
<dbReference type="Proteomes" id="UP000823388">
    <property type="component" value="Chromosome 6N"/>
</dbReference>
<organism evidence="2 3">
    <name type="scientific">Panicum virgatum</name>
    <name type="common">Blackwell switchgrass</name>
    <dbReference type="NCBI Taxonomy" id="38727"/>
    <lineage>
        <taxon>Eukaryota</taxon>
        <taxon>Viridiplantae</taxon>
        <taxon>Streptophyta</taxon>
        <taxon>Embryophyta</taxon>
        <taxon>Tracheophyta</taxon>
        <taxon>Spermatophyta</taxon>
        <taxon>Magnoliopsida</taxon>
        <taxon>Liliopsida</taxon>
        <taxon>Poales</taxon>
        <taxon>Poaceae</taxon>
        <taxon>PACMAD clade</taxon>
        <taxon>Panicoideae</taxon>
        <taxon>Panicodae</taxon>
        <taxon>Paniceae</taxon>
        <taxon>Panicinae</taxon>
        <taxon>Panicum</taxon>
        <taxon>Panicum sect. Hiantes</taxon>
    </lineage>
</organism>
<dbReference type="EMBL" id="CM029048">
    <property type="protein sequence ID" value="KAG2576308.1"/>
    <property type="molecule type" value="Genomic_DNA"/>
</dbReference>
<name>A0A8T0QTB4_PANVG</name>
<dbReference type="OrthoDB" id="2013972at2759"/>
<keyword evidence="3" id="KW-1185">Reference proteome</keyword>
<dbReference type="InterPro" id="IPR029063">
    <property type="entry name" value="SAM-dependent_MTases_sf"/>
</dbReference>
<evidence type="ECO:0000313" key="3">
    <source>
        <dbReference type="Proteomes" id="UP000823388"/>
    </source>
</evidence>
<accession>A0A8T0QTB4</accession>
<proteinExistence type="predicted"/>
<protein>
    <recommendedName>
        <fullName evidence="4">Methyltransferase type 11 domain-containing protein</fullName>
    </recommendedName>
</protein>
<dbReference type="Gene3D" id="3.40.50.150">
    <property type="entry name" value="Vaccinia Virus protein VP39"/>
    <property type="match status" value="1"/>
</dbReference>
<dbReference type="PANTHER" id="PTHR44067:SF2">
    <property type="entry name" value="OS08G0113400 PROTEIN"/>
    <property type="match status" value="1"/>
</dbReference>
<dbReference type="AlphaFoldDB" id="A0A8T0QTB4"/>
<reference evidence="2" key="1">
    <citation type="submission" date="2020-05" db="EMBL/GenBank/DDBJ databases">
        <title>WGS assembly of Panicum virgatum.</title>
        <authorList>
            <person name="Lovell J.T."/>
            <person name="Jenkins J."/>
            <person name="Shu S."/>
            <person name="Juenger T.E."/>
            <person name="Schmutz J."/>
        </authorList>
    </citation>
    <scope>NUCLEOTIDE SEQUENCE</scope>
    <source>
        <strain evidence="2">AP13</strain>
    </source>
</reference>
<evidence type="ECO:0000256" key="1">
    <source>
        <dbReference type="SAM" id="Phobius"/>
    </source>
</evidence>
<keyword evidence="1" id="KW-0812">Transmembrane</keyword>
<sequence length="483" mass="51174">MYVDPFVSTKLSPSPFSASQSSIIGEPGGSFMEAADLRLHGNGKKPPRRCSTTAVTLLMFLVTNTVSIVVSSGAGPSLLRRYKPATIRLWDGSAALLADLNVTQAALDASRAELAGLHTRVGTANELLRTLLDAMAAARDGATEQQTAGGGGDEWTRELAGELKLAVGPLQLLTSGGHGRNGTGDEAAVFPALGHACVRVQDDLERYMAYTPGGECPADEALAHRLMLSGCEPLPRRRCRPPSPKGYAHPLPLPTSLWATPPDTSVVWDAYPCKNYSCLQQASSSRGCDGCFDLRRGREKARWARDDGALSYSIAAVLAARPNGTVRVGLDLGGAGSSSPGTFAARMLERGVTVVTAAVSAGAPVNSFIASRGLVSVHVSAAHRLPFFDRALDIVHAAGGLSGGGPTTVPGVMMEFALFDVYRVLRPGGLFWLDHFPCPRAQVNATFAPMLGHVGFKKLRWNTGRGKEKNQWYISALLEKPMA</sequence>
<keyword evidence="1" id="KW-0472">Membrane</keyword>
<gene>
    <name evidence="2" type="ORF">PVAP13_6NG016508</name>
</gene>
<evidence type="ECO:0008006" key="4">
    <source>
        <dbReference type="Google" id="ProtNLM"/>
    </source>
</evidence>
<dbReference type="PANTHER" id="PTHR44067">
    <property type="entry name" value="S-ADENOSYL-L-METHIONINE-DEPENDENT METHYLTRANSFERASE SUPERFAMILY PROTEIN-RELATED"/>
    <property type="match status" value="1"/>
</dbReference>
<evidence type="ECO:0000313" key="2">
    <source>
        <dbReference type="EMBL" id="KAG2576308.1"/>
    </source>
</evidence>
<comment type="caution">
    <text evidence="2">The sequence shown here is derived from an EMBL/GenBank/DDBJ whole genome shotgun (WGS) entry which is preliminary data.</text>
</comment>
<dbReference type="InterPro" id="IPR053223">
    <property type="entry name" value="Prob_Methyltransferase"/>
</dbReference>
<keyword evidence="1" id="KW-1133">Transmembrane helix</keyword>